<keyword evidence="2" id="KW-1133">Transmembrane helix</keyword>
<dbReference type="GO" id="GO:0005227">
    <property type="term" value="F:calcium-activated cation channel activity"/>
    <property type="evidence" value="ECO:0007669"/>
    <property type="project" value="InterPro"/>
</dbReference>
<evidence type="ECO:0000259" key="3">
    <source>
        <dbReference type="Pfam" id="PF02714"/>
    </source>
</evidence>
<dbReference type="Pfam" id="PF02714">
    <property type="entry name" value="RSN1_7TM"/>
    <property type="match status" value="1"/>
</dbReference>
<feature type="transmembrane region" description="Helical" evidence="2">
    <location>
        <begin position="124"/>
        <end position="147"/>
    </location>
</feature>
<protein>
    <submittedName>
        <fullName evidence="5">DUF221 family protein</fullName>
    </submittedName>
</protein>
<dbReference type="AlphaFoldDB" id="A0A8H6TSF5"/>
<dbReference type="Proteomes" id="UP000620124">
    <property type="component" value="Unassembled WGS sequence"/>
</dbReference>
<feature type="transmembrane region" description="Helical" evidence="2">
    <location>
        <begin position="239"/>
        <end position="261"/>
    </location>
</feature>
<dbReference type="PANTHER" id="PTHR13018">
    <property type="entry name" value="PROBABLE MEMBRANE PROTEIN DUF221-RELATED"/>
    <property type="match status" value="1"/>
</dbReference>
<keyword evidence="2" id="KW-0472">Membrane</keyword>
<name>A0A8H6TSF5_9AGAR</name>
<evidence type="ECO:0000256" key="1">
    <source>
        <dbReference type="SAM" id="MobiDB-lite"/>
    </source>
</evidence>
<feature type="transmembrane region" description="Helical" evidence="2">
    <location>
        <begin position="267"/>
        <end position="291"/>
    </location>
</feature>
<comment type="caution">
    <text evidence="5">The sequence shown here is derived from an EMBL/GenBank/DDBJ whole genome shotgun (WGS) entry which is preliminary data.</text>
</comment>
<dbReference type="EMBL" id="JACAZI010000059">
    <property type="protein sequence ID" value="KAF7324418.1"/>
    <property type="molecule type" value="Genomic_DNA"/>
</dbReference>
<feature type="transmembrane region" description="Helical" evidence="2">
    <location>
        <begin position="37"/>
        <end position="57"/>
    </location>
</feature>
<proteinExistence type="predicted"/>
<evidence type="ECO:0000313" key="5">
    <source>
        <dbReference type="EMBL" id="KAF7324418.1"/>
    </source>
</evidence>
<sequence>MHPGFTGFAQVVEVVAHPFPYSSPLAPSPIPGLVEGVLPPLLLATLFSMLPMMLRGLAWYECIPKHSLVSISVYRRFFLFLLVHGFLIVMISSSLTELIQDIIDQPTQTVQKIAQMLPSASVFFLTYMLTQGLAGAGAAMAQFYPLIIHFIHKWLLLRTPRQAFGVSFLMPSADFALILPRLSLLATIGFAYSVLNPVVDLFALLSYSMFYLAFKLLLTQVYDQRAEDETGGMYFPMAISNLFGVIGLYIAQICLASLFFLKASVSSVSFIAMGLLMLVLISLTGLAHFLLSRRFEPIAQFLPMSLATKDFVDRFDRQSDCKAKLADVQNANEDLAPGSVRRRVSVLLKRPGRALEGAAASSVERRVEQDAVDLSDDDSSRGEAQEQEFDHPSVHIQQPWIWIPADRLGLSKLFVERPQRSRG</sequence>
<dbReference type="GO" id="GO:0005886">
    <property type="term" value="C:plasma membrane"/>
    <property type="evidence" value="ECO:0007669"/>
    <property type="project" value="TreeGrafter"/>
</dbReference>
<gene>
    <name evidence="5" type="ORF">MVEN_02644300</name>
</gene>
<feature type="transmembrane region" description="Helical" evidence="2">
    <location>
        <begin position="201"/>
        <end position="218"/>
    </location>
</feature>
<dbReference type="OrthoDB" id="1076608at2759"/>
<feature type="region of interest" description="Disordered" evidence="1">
    <location>
        <begin position="366"/>
        <end position="392"/>
    </location>
</feature>
<evidence type="ECO:0000259" key="4">
    <source>
        <dbReference type="Pfam" id="PF12621"/>
    </source>
</evidence>
<dbReference type="PANTHER" id="PTHR13018:SF143">
    <property type="entry name" value="CSC1_OSCA1-LIKE 7TM REGION DOMAIN-CONTAINING PROTEIN"/>
    <property type="match status" value="1"/>
</dbReference>
<dbReference type="InterPro" id="IPR003864">
    <property type="entry name" value="CSC1/OSCA1-like_7TM"/>
</dbReference>
<reference evidence="5" key="1">
    <citation type="submission" date="2020-05" db="EMBL/GenBank/DDBJ databases">
        <title>Mycena genomes resolve the evolution of fungal bioluminescence.</title>
        <authorList>
            <person name="Tsai I.J."/>
        </authorList>
    </citation>
    <scope>NUCLEOTIDE SEQUENCE</scope>
    <source>
        <strain evidence="5">CCC161011</strain>
    </source>
</reference>
<feature type="domain" description="CSC1/OSCA1-like 7TM region" evidence="3">
    <location>
        <begin position="19"/>
        <end position="259"/>
    </location>
</feature>
<evidence type="ECO:0000256" key="2">
    <source>
        <dbReference type="SAM" id="Phobius"/>
    </source>
</evidence>
<keyword evidence="2" id="KW-0812">Transmembrane</keyword>
<feature type="compositionally biased region" description="Basic and acidic residues" evidence="1">
    <location>
        <begin position="378"/>
        <end position="392"/>
    </location>
</feature>
<dbReference type="InterPro" id="IPR045122">
    <property type="entry name" value="Csc1-like"/>
</dbReference>
<organism evidence="5 6">
    <name type="scientific">Mycena venus</name>
    <dbReference type="NCBI Taxonomy" id="2733690"/>
    <lineage>
        <taxon>Eukaryota</taxon>
        <taxon>Fungi</taxon>
        <taxon>Dikarya</taxon>
        <taxon>Basidiomycota</taxon>
        <taxon>Agaricomycotina</taxon>
        <taxon>Agaricomycetes</taxon>
        <taxon>Agaricomycetidae</taxon>
        <taxon>Agaricales</taxon>
        <taxon>Marasmiineae</taxon>
        <taxon>Mycenaceae</taxon>
        <taxon>Mycena</taxon>
    </lineage>
</organism>
<accession>A0A8H6TSF5</accession>
<keyword evidence="6" id="KW-1185">Reference proteome</keyword>
<evidence type="ECO:0000313" key="6">
    <source>
        <dbReference type="Proteomes" id="UP000620124"/>
    </source>
</evidence>
<dbReference type="InterPro" id="IPR022257">
    <property type="entry name" value="PHM7_ext"/>
</dbReference>
<feature type="domain" description="10TM putative phosphate transporter extracellular tail" evidence="4">
    <location>
        <begin position="374"/>
        <end position="417"/>
    </location>
</feature>
<dbReference type="Pfam" id="PF12621">
    <property type="entry name" value="PHM7_ext"/>
    <property type="match status" value="1"/>
</dbReference>
<feature type="transmembrane region" description="Helical" evidence="2">
    <location>
        <begin position="168"/>
        <end position="195"/>
    </location>
</feature>
<feature type="transmembrane region" description="Helical" evidence="2">
    <location>
        <begin position="77"/>
        <end position="95"/>
    </location>
</feature>